<dbReference type="EMBL" id="PXYL01000007">
    <property type="protein sequence ID" value="PSJ59903.1"/>
    <property type="molecule type" value="Genomic_DNA"/>
</dbReference>
<organism evidence="9 10">
    <name type="scientific">Pseudaminobacter soli</name>
    <name type="common">ex Li et al. 2025</name>
    <dbReference type="NCBI Taxonomy" id="1295366"/>
    <lineage>
        <taxon>Bacteria</taxon>
        <taxon>Pseudomonadati</taxon>
        <taxon>Pseudomonadota</taxon>
        <taxon>Alphaproteobacteria</taxon>
        <taxon>Hyphomicrobiales</taxon>
        <taxon>Phyllobacteriaceae</taxon>
        <taxon>Pseudaminobacter</taxon>
    </lineage>
</organism>
<dbReference type="GO" id="GO:0005886">
    <property type="term" value="C:plasma membrane"/>
    <property type="evidence" value="ECO:0007669"/>
    <property type="project" value="UniProtKB-SubCell"/>
</dbReference>
<sequence length="171" mass="18940">MSIETLVNGIIAFTQENASWAPYIVFALAFAESMAIVSLLVPAWGILIGIGALVGISELDFWPVWLGAALGAIVGDWLSYLFGYHFKDSATKVWPLSRHPAMVERGRVFFDRWGPWSVFFGRFFGPFRAVVPLLAGMFAMRSLHFQLANVASAIVWAFVLLAPGSILRQIF</sequence>
<evidence type="ECO:0000313" key="9">
    <source>
        <dbReference type="EMBL" id="PSJ59903.1"/>
    </source>
</evidence>
<evidence type="ECO:0000259" key="8">
    <source>
        <dbReference type="Pfam" id="PF09335"/>
    </source>
</evidence>
<keyword evidence="5 7" id="KW-1133">Transmembrane helix</keyword>
<dbReference type="PANTHER" id="PTHR30353">
    <property type="entry name" value="INNER MEMBRANE PROTEIN DEDA-RELATED"/>
    <property type="match status" value="1"/>
</dbReference>
<keyword evidence="3 7" id="KW-1003">Cell membrane</keyword>
<comment type="caution">
    <text evidence="9">The sequence shown here is derived from an EMBL/GenBank/DDBJ whole genome shotgun (WGS) entry which is preliminary data.</text>
</comment>
<evidence type="ECO:0000256" key="4">
    <source>
        <dbReference type="ARBA" id="ARBA00022692"/>
    </source>
</evidence>
<feature type="domain" description="VTT" evidence="8">
    <location>
        <begin position="41"/>
        <end position="165"/>
    </location>
</feature>
<gene>
    <name evidence="9" type="ORF">C7I85_16350</name>
</gene>
<evidence type="ECO:0000256" key="7">
    <source>
        <dbReference type="RuleBase" id="RU367016"/>
    </source>
</evidence>
<dbReference type="Pfam" id="PF09335">
    <property type="entry name" value="VTT_dom"/>
    <property type="match status" value="1"/>
</dbReference>
<dbReference type="RefSeq" id="WP_106725046.1">
    <property type="nucleotide sequence ID" value="NZ_PXYL01000007.1"/>
</dbReference>
<dbReference type="InterPro" id="IPR032816">
    <property type="entry name" value="VTT_dom"/>
</dbReference>
<accession>A0A2P7SBM9</accession>
<dbReference type="PANTHER" id="PTHR30353:SF15">
    <property type="entry name" value="INNER MEMBRANE PROTEIN YABI"/>
    <property type="match status" value="1"/>
</dbReference>
<feature type="transmembrane region" description="Helical" evidence="7">
    <location>
        <begin position="119"/>
        <end position="140"/>
    </location>
</feature>
<comment type="similarity">
    <text evidence="2 7">Belongs to the DedA family.</text>
</comment>
<proteinExistence type="inferred from homology"/>
<dbReference type="AlphaFoldDB" id="A0A2P7SBM9"/>
<evidence type="ECO:0000256" key="1">
    <source>
        <dbReference type="ARBA" id="ARBA00004651"/>
    </source>
</evidence>
<evidence type="ECO:0000313" key="10">
    <source>
        <dbReference type="Proteomes" id="UP000240653"/>
    </source>
</evidence>
<feature type="transmembrane region" description="Helical" evidence="7">
    <location>
        <begin position="20"/>
        <end position="53"/>
    </location>
</feature>
<name>A0A2P7SBM9_9HYPH</name>
<evidence type="ECO:0000256" key="5">
    <source>
        <dbReference type="ARBA" id="ARBA00022989"/>
    </source>
</evidence>
<evidence type="ECO:0000256" key="3">
    <source>
        <dbReference type="ARBA" id="ARBA00022475"/>
    </source>
</evidence>
<evidence type="ECO:0000256" key="2">
    <source>
        <dbReference type="ARBA" id="ARBA00010792"/>
    </source>
</evidence>
<feature type="transmembrane region" description="Helical" evidence="7">
    <location>
        <begin position="65"/>
        <end position="86"/>
    </location>
</feature>
<keyword evidence="6 7" id="KW-0472">Membrane</keyword>
<keyword evidence="10" id="KW-1185">Reference proteome</keyword>
<protein>
    <submittedName>
        <fullName evidence="9">DedA family protein</fullName>
    </submittedName>
</protein>
<dbReference type="Proteomes" id="UP000240653">
    <property type="component" value="Unassembled WGS sequence"/>
</dbReference>
<dbReference type="InterPro" id="IPR032818">
    <property type="entry name" value="DedA-like"/>
</dbReference>
<comment type="subcellular location">
    <subcellularLocation>
        <location evidence="1 7">Cell membrane</location>
        <topology evidence="1 7">Multi-pass membrane protein</topology>
    </subcellularLocation>
</comment>
<reference evidence="9 10" key="1">
    <citation type="submission" date="2018-03" db="EMBL/GenBank/DDBJ databases">
        <title>The draft genome of Mesorhizobium soli JCM 19897.</title>
        <authorList>
            <person name="Li L."/>
            <person name="Liu L."/>
            <person name="Liang L."/>
            <person name="Wang T."/>
            <person name="Zhang X."/>
        </authorList>
    </citation>
    <scope>NUCLEOTIDE SEQUENCE [LARGE SCALE GENOMIC DNA]</scope>
    <source>
        <strain evidence="9 10">JCM 19897</strain>
    </source>
</reference>
<dbReference type="OrthoDB" id="9801622at2"/>
<evidence type="ECO:0000256" key="6">
    <source>
        <dbReference type="ARBA" id="ARBA00023136"/>
    </source>
</evidence>
<feature type="transmembrane region" description="Helical" evidence="7">
    <location>
        <begin position="147"/>
        <end position="167"/>
    </location>
</feature>
<keyword evidence="4 7" id="KW-0812">Transmembrane</keyword>